<comment type="function">
    <text evidence="17">Self-assembles to form the virion icosahedral capsid with a T=1 symmetry. This very small capsid (25 nm in diameter) allows the virus to be very stable in the environment and resistant to some disinfectants, including detergents. Essential for the initial attachment to host receptors. After attachment, the virus is endocytosed and traffics to the nucleus. The capsid protein binds and transports the viral genome and Rep across the nuclear envelope.</text>
</comment>
<reference evidence="21 22" key="1">
    <citation type="journal article" date="2014" name="Arch. Virol.">
        <title>Molecular detection and characterization of human gyroviruses identified in the ferret fecal virome.</title>
        <authorList>
            <person name="Feher E."/>
            <person name="Pazar P."/>
            <person name="Kovacs E."/>
            <person name="Farkas S.L."/>
            <person name="Lengyel G."/>
            <person name="Jakab F."/>
            <person name="Martella V."/>
            <person name="Banyai K."/>
        </authorList>
    </citation>
    <scope>NUCLEOTIDE SEQUENCE [LARGE SCALE GENOMIC DNA]</scope>
    <source>
        <strain evidence="21">G14</strain>
    </source>
</reference>
<evidence type="ECO:0000256" key="18">
    <source>
        <dbReference type="ARBA" id="ARBA00030635"/>
    </source>
</evidence>
<organism evidence="21 22">
    <name type="scientific">Gyrovirus 4</name>
    <dbReference type="NCBI Taxonomy" id="1214955"/>
    <lineage>
        <taxon>Viruses</taxon>
        <taxon>Monodnaviria</taxon>
        <taxon>Shotokuvirae</taxon>
        <taxon>Commensaviricota</taxon>
        <taxon>Cardeaviricetes</taxon>
        <taxon>Sanitavirales</taxon>
        <taxon>Anelloviridae</taxon>
        <taxon>Gyrovirus</taxon>
        <taxon>Gyrovirus homsa3</taxon>
    </lineage>
</organism>
<evidence type="ECO:0000256" key="14">
    <source>
        <dbReference type="ARBA" id="ARBA00022921"/>
    </source>
</evidence>
<dbReference type="GO" id="GO:0039615">
    <property type="term" value="C:T=1 icosahedral viral capsid"/>
    <property type="evidence" value="ECO:0007669"/>
    <property type="project" value="UniProtKB-KW"/>
</dbReference>
<keyword evidence="15" id="KW-0238">DNA-binding</keyword>
<evidence type="ECO:0000256" key="7">
    <source>
        <dbReference type="ARBA" id="ARBA00022561"/>
    </source>
</evidence>
<dbReference type="GO" id="GO:0075509">
    <property type="term" value="P:endocytosis involved in viral entry into host cell"/>
    <property type="evidence" value="ECO:0007669"/>
    <property type="project" value="UniProtKB-KW"/>
</dbReference>
<keyword evidence="5" id="KW-1140">T=1 icosahedral capsid protein</keyword>
<evidence type="ECO:0000256" key="4">
    <source>
        <dbReference type="ARBA" id="ARBA00018091"/>
    </source>
</evidence>
<evidence type="ECO:0000256" key="12">
    <source>
        <dbReference type="ARBA" id="ARBA00022844"/>
    </source>
</evidence>
<keyword evidence="16" id="KW-1160">Virus entry into host cell</keyword>
<evidence type="ECO:0000256" key="13">
    <source>
        <dbReference type="ARBA" id="ARBA00022890"/>
    </source>
</evidence>
<keyword evidence="10" id="KW-1162">Viral penetration into host cytoplasm</keyword>
<evidence type="ECO:0000256" key="2">
    <source>
        <dbReference type="ARBA" id="ARBA00004328"/>
    </source>
</evidence>
<keyword evidence="7" id="KW-0167">Capsid protein</keyword>
<dbReference type="InterPro" id="IPR007291">
    <property type="entry name" value="Capsid_protein"/>
</dbReference>
<evidence type="ECO:0000256" key="20">
    <source>
        <dbReference type="ARBA" id="ARBA00046371"/>
    </source>
</evidence>
<comment type="subunit">
    <text evidence="20">Homomultimer. Interacts with Rep; this interaction relocates Rep into the nucleus.</text>
</comment>
<evidence type="ECO:0000256" key="17">
    <source>
        <dbReference type="ARBA" id="ARBA00025551"/>
    </source>
</evidence>
<dbReference type="GO" id="GO:0043657">
    <property type="term" value="C:host cell"/>
    <property type="evidence" value="ECO:0007669"/>
    <property type="project" value="GOC"/>
</dbReference>
<evidence type="ECO:0000256" key="11">
    <source>
        <dbReference type="ARBA" id="ARBA00022804"/>
    </source>
</evidence>
<proteinExistence type="inferred from homology"/>
<keyword evidence="12" id="KW-0946">Virion</keyword>
<keyword evidence="14" id="KW-0426">Late protein</keyword>
<keyword evidence="8" id="KW-1048">Host nucleus</keyword>
<dbReference type="GO" id="GO:0075732">
    <property type="term" value="P:viral penetration into host nucleus"/>
    <property type="evidence" value="ECO:0007669"/>
    <property type="project" value="UniProtKB-KW"/>
</dbReference>
<evidence type="ECO:0000313" key="22">
    <source>
        <dbReference type="Proteomes" id="UP000135612"/>
    </source>
</evidence>
<dbReference type="GO" id="GO:0003677">
    <property type="term" value="F:DNA binding"/>
    <property type="evidence" value="ECO:0007669"/>
    <property type="project" value="UniProtKB-KW"/>
</dbReference>
<comment type="similarity">
    <text evidence="3">Belongs to the gyrovirus capsid protein family.</text>
</comment>
<sequence>MVRFRRRPWGRLYAWRRGGWHYKRRPYGRWYRSGRYRRGYRRHRRYAFSKAFKRRFYIQHPGSYVVRRTKPYNSMKVFFQGVIFVNNAVYQSGQAETSAFRVYSIELSLRNLLLAYYTQYVSGGPGWMGTSSAKVNVSPLDWWRWAYIRMFPAPDQRVFANGTRPTDVQLYNYFCQWQLFRHIKTDFRVLNTDVTNTADVRILASLLTQDSYWQVQNKTSADLSQLRFPSFAELSAWGAQWSFTPGQKSVSGRSFNHHSMKGTNDPRGEPWKTLTPLQHQQISDINWVFGTLFLAEFSNFTVLNEYNTENRALAATGLSETWSLVKVRSLFEFGNQQYLLADSVRFTSHLPT</sequence>
<evidence type="ECO:0000256" key="3">
    <source>
        <dbReference type="ARBA" id="ARBA00010628"/>
    </source>
</evidence>
<evidence type="ECO:0000256" key="9">
    <source>
        <dbReference type="ARBA" id="ARBA00022581"/>
    </source>
</evidence>
<evidence type="ECO:0000256" key="16">
    <source>
        <dbReference type="ARBA" id="ARBA00023296"/>
    </source>
</evidence>
<evidence type="ECO:0000256" key="8">
    <source>
        <dbReference type="ARBA" id="ARBA00022562"/>
    </source>
</evidence>
<keyword evidence="11" id="KW-1161">Viral attachment to host cell</keyword>
<evidence type="ECO:0000256" key="10">
    <source>
        <dbReference type="ARBA" id="ARBA00022595"/>
    </source>
</evidence>
<name>A0A077CZY7_9VIRU</name>
<dbReference type="EMBL" id="KJ452215">
    <property type="protein sequence ID" value="AIL23492.1"/>
    <property type="molecule type" value="Genomic_DNA"/>
</dbReference>
<dbReference type="GO" id="GO:0019062">
    <property type="term" value="P:virion attachment to host cell"/>
    <property type="evidence" value="ECO:0007669"/>
    <property type="project" value="UniProtKB-KW"/>
</dbReference>
<comment type="subcellular location">
    <subcellularLocation>
        <location evidence="1">Host nucleus</location>
    </subcellularLocation>
    <subcellularLocation>
        <location evidence="2">Virion</location>
    </subcellularLocation>
</comment>
<evidence type="ECO:0000313" key="21">
    <source>
        <dbReference type="EMBL" id="AIL23492.1"/>
    </source>
</evidence>
<dbReference type="Proteomes" id="UP000135612">
    <property type="component" value="Genome"/>
</dbReference>
<keyword evidence="9" id="KW-0945">Host-virus interaction</keyword>
<evidence type="ECO:0000256" key="1">
    <source>
        <dbReference type="ARBA" id="ARBA00004147"/>
    </source>
</evidence>
<dbReference type="GO" id="GO:0042025">
    <property type="term" value="C:host cell nucleus"/>
    <property type="evidence" value="ECO:0007669"/>
    <property type="project" value="UniProtKB-SubCell"/>
</dbReference>
<evidence type="ECO:0000256" key="15">
    <source>
        <dbReference type="ARBA" id="ARBA00023125"/>
    </source>
</evidence>
<evidence type="ECO:0000256" key="19">
    <source>
        <dbReference type="ARBA" id="ARBA00031336"/>
    </source>
</evidence>
<keyword evidence="6" id="KW-1163">Viral penetration into host nucleus</keyword>
<dbReference type="Pfam" id="PF04162">
    <property type="entry name" value="Gyro_capsid"/>
    <property type="match status" value="1"/>
</dbReference>
<accession>A0A077CZY7</accession>
<evidence type="ECO:0000256" key="5">
    <source>
        <dbReference type="ARBA" id="ARBA00022431"/>
    </source>
</evidence>
<evidence type="ECO:0000256" key="6">
    <source>
        <dbReference type="ARBA" id="ARBA00022524"/>
    </source>
</evidence>
<protein>
    <recommendedName>
        <fullName evidence="4">Capsid protein</fullName>
    </recommendedName>
    <alternativeName>
        <fullName evidence="18">CA1</fullName>
    </alternativeName>
    <alternativeName>
        <fullName evidence="19">Coat protein</fullName>
    </alternativeName>
</protein>
<keyword evidence="13" id="KW-1164">Virus endocytosis by host</keyword>